<comment type="caution">
    <text evidence="3">The sequence shown here is derived from an EMBL/GenBank/DDBJ whole genome shotgun (WGS) entry which is preliminary data.</text>
</comment>
<keyword evidence="4" id="KW-1185">Reference proteome</keyword>
<dbReference type="SUPFAM" id="SSF142433">
    <property type="entry name" value="CinA-like"/>
    <property type="match status" value="1"/>
</dbReference>
<dbReference type="NCBIfam" id="TIGR00199">
    <property type="entry name" value="PncC_domain"/>
    <property type="match status" value="1"/>
</dbReference>
<organism evidence="3 4">
    <name type="scientific">Pseudonocardia nematodicida</name>
    <dbReference type="NCBI Taxonomy" id="1206997"/>
    <lineage>
        <taxon>Bacteria</taxon>
        <taxon>Bacillati</taxon>
        <taxon>Actinomycetota</taxon>
        <taxon>Actinomycetes</taxon>
        <taxon>Pseudonocardiales</taxon>
        <taxon>Pseudonocardiaceae</taxon>
        <taxon>Pseudonocardia</taxon>
    </lineage>
</organism>
<proteinExistence type="inferred from homology"/>
<dbReference type="InterPro" id="IPR036653">
    <property type="entry name" value="CinA-like_C"/>
</dbReference>
<dbReference type="NCBIfam" id="NF001813">
    <property type="entry name" value="PRK00549.1"/>
    <property type="match status" value="1"/>
</dbReference>
<dbReference type="PANTHER" id="PTHR13939:SF0">
    <property type="entry name" value="NMN AMIDOHYDROLASE-LIKE PROTEIN YFAY"/>
    <property type="match status" value="1"/>
</dbReference>
<dbReference type="PIRSF" id="PIRSF006728">
    <property type="entry name" value="CinA"/>
    <property type="match status" value="1"/>
</dbReference>
<reference evidence="3 4" key="1">
    <citation type="submission" date="2024-03" db="EMBL/GenBank/DDBJ databases">
        <title>Draft genome sequence of Pseudonocardia nematodicida JCM 31783.</title>
        <authorList>
            <person name="Butdee W."/>
            <person name="Duangmal K."/>
        </authorList>
    </citation>
    <scope>NUCLEOTIDE SEQUENCE [LARGE SCALE GENOMIC DNA]</scope>
    <source>
        <strain evidence="3 4">JCM 31783</strain>
    </source>
</reference>
<dbReference type="Gene3D" id="3.40.980.10">
    <property type="entry name" value="MoaB/Mog-like domain"/>
    <property type="match status" value="1"/>
</dbReference>
<dbReference type="InterPro" id="IPR036425">
    <property type="entry name" value="MoaB/Mog-like_dom_sf"/>
</dbReference>
<dbReference type="InterPro" id="IPR050101">
    <property type="entry name" value="CinA"/>
</dbReference>
<gene>
    <name evidence="3" type="ORF">WIS52_27345</name>
</gene>
<dbReference type="Pfam" id="PF00994">
    <property type="entry name" value="MoCF_biosynth"/>
    <property type="match status" value="1"/>
</dbReference>
<dbReference type="InterPro" id="IPR001453">
    <property type="entry name" value="MoaB/Mog_dom"/>
</dbReference>
<evidence type="ECO:0000313" key="3">
    <source>
        <dbReference type="EMBL" id="MEQ3554199.1"/>
    </source>
</evidence>
<name>A0ABV1KIL7_9PSEU</name>
<evidence type="ECO:0000313" key="4">
    <source>
        <dbReference type="Proteomes" id="UP001494902"/>
    </source>
</evidence>
<dbReference type="Gene3D" id="3.90.950.20">
    <property type="entry name" value="CinA-like"/>
    <property type="match status" value="1"/>
</dbReference>
<evidence type="ECO:0000256" key="1">
    <source>
        <dbReference type="HAMAP-Rule" id="MF_00226"/>
    </source>
</evidence>
<accession>A0ABV1KIL7</accession>
<sequence length="428" mass="43535">MPTPPTRPTASVLVTGSELLTGLLADANGPFLSRALGELGIEVRRVVLVGDRPEDLRAELDSAAGDDLVVTSGGLGPTADDLTADVVAAFCGAPMELDAGLRDRIHAKVAGWASRSGFDGPALDAATDKQARVPRGATVLEPVGTAPGLAVRRDGGPLVVVLPGPPRELAGMWPAALAAAPVAELLARAPRTEPRLLRFAGLPESEIAATLRGLDPSGVEVTTCLRRSELEVDLRPLPGAEDAARALADAIVEKHARQLISADGTSTDELLADALRAKGWTVATGESCTGGLLAGRLVDRPGSSAYVAGGVVAYANEAKTALLGVPAEVIAEHGSVSPEVARALADGARDRFGADVGVGITGVAGPDGGTEAKPVGYVCLCVSTAVGEVIARDVQLPGGRTDVRERSVDVAMHLLLRATGVTGAGAHR</sequence>
<dbReference type="HAMAP" id="MF_00226_B">
    <property type="entry name" value="CinA_B"/>
    <property type="match status" value="1"/>
</dbReference>
<dbReference type="PANTHER" id="PTHR13939">
    <property type="entry name" value="NICOTINAMIDE-NUCLEOTIDE AMIDOHYDROLASE PNCC"/>
    <property type="match status" value="1"/>
</dbReference>
<dbReference type="EMBL" id="JBEDNQ010000013">
    <property type="protein sequence ID" value="MEQ3554199.1"/>
    <property type="molecule type" value="Genomic_DNA"/>
</dbReference>
<evidence type="ECO:0000259" key="2">
    <source>
        <dbReference type="SMART" id="SM00852"/>
    </source>
</evidence>
<dbReference type="Pfam" id="PF02464">
    <property type="entry name" value="CinA"/>
    <property type="match status" value="1"/>
</dbReference>
<dbReference type="Proteomes" id="UP001494902">
    <property type="component" value="Unassembled WGS sequence"/>
</dbReference>
<dbReference type="InterPro" id="IPR008135">
    <property type="entry name" value="Competence-induced_CinA"/>
</dbReference>
<dbReference type="InterPro" id="IPR008136">
    <property type="entry name" value="CinA_C"/>
</dbReference>
<dbReference type="SMART" id="SM00852">
    <property type="entry name" value="MoCF_biosynth"/>
    <property type="match status" value="1"/>
</dbReference>
<dbReference type="SUPFAM" id="SSF53218">
    <property type="entry name" value="Molybdenum cofactor biosynthesis proteins"/>
    <property type="match status" value="1"/>
</dbReference>
<comment type="similarity">
    <text evidence="1">Belongs to the CinA family.</text>
</comment>
<protein>
    <recommendedName>
        <fullName evidence="1">CinA-like protein</fullName>
    </recommendedName>
</protein>
<dbReference type="CDD" id="cd00885">
    <property type="entry name" value="cinA"/>
    <property type="match status" value="1"/>
</dbReference>
<dbReference type="RefSeq" id="WP_349301268.1">
    <property type="nucleotide sequence ID" value="NZ_JBEDNQ010000013.1"/>
</dbReference>
<feature type="domain" description="MoaB/Mog" evidence="2">
    <location>
        <begin position="11"/>
        <end position="183"/>
    </location>
</feature>